<dbReference type="GO" id="GO:0005829">
    <property type="term" value="C:cytosol"/>
    <property type="evidence" value="ECO:0007669"/>
    <property type="project" value="TreeGrafter"/>
</dbReference>
<feature type="region of interest" description="Disordered" evidence="1">
    <location>
        <begin position="78"/>
        <end position="132"/>
    </location>
</feature>
<dbReference type="SUPFAM" id="SSF46934">
    <property type="entry name" value="UBA-like"/>
    <property type="match status" value="1"/>
</dbReference>
<dbReference type="InterPro" id="IPR015940">
    <property type="entry name" value="UBA"/>
</dbReference>
<dbReference type="Pfam" id="PF23195">
    <property type="entry name" value="UBQLN1"/>
    <property type="match status" value="1"/>
</dbReference>
<evidence type="ECO:0000313" key="5">
    <source>
        <dbReference type="Proteomes" id="UP000242474"/>
    </source>
</evidence>
<proteinExistence type="predicted"/>
<dbReference type="STRING" id="763665.A0A2G5B6I8"/>
<dbReference type="PANTHER" id="PTHR10677:SF3">
    <property type="entry name" value="FI07626P-RELATED"/>
    <property type="match status" value="1"/>
</dbReference>
<dbReference type="SUPFAM" id="SSF54236">
    <property type="entry name" value="Ubiquitin-like"/>
    <property type="match status" value="1"/>
</dbReference>
<dbReference type="CDD" id="cd14399">
    <property type="entry name" value="UBA_PLICs"/>
    <property type="match status" value="1"/>
</dbReference>
<dbReference type="AlphaFoldDB" id="A0A2G5B6I8"/>
<reference evidence="4 5" key="1">
    <citation type="journal article" date="2015" name="Genome Biol. Evol.">
        <title>Phylogenomic analyses indicate that early fungi evolved digesting cell walls of algal ancestors of land plants.</title>
        <authorList>
            <person name="Chang Y."/>
            <person name="Wang S."/>
            <person name="Sekimoto S."/>
            <person name="Aerts A.L."/>
            <person name="Choi C."/>
            <person name="Clum A."/>
            <person name="LaButti K.M."/>
            <person name="Lindquist E.A."/>
            <person name="Yee Ngan C."/>
            <person name="Ohm R.A."/>
            <person name="Salamov A.A."/>
            <person name="Grigoriev I.V."/>
            <person name="Spatafora J.W."/>
            <person name="Berbee M.L."/>
        </authorList>
    </citation>
    <scope>NUCLEOTIDE SEQUENCE [LARGE SCALE GENOMIC DNA]</scope>
    <source>
        <strain evidence="4 5">NRRL 1564</strain>
    </source>
</reference>
<dbReference type="SMART" id="SM00727">
    <property type="entry name" value="STI1"/>
    <property type="match status" value="2"/>
</dbReference>
<keyword evidence="5" id="KW-1185">Reference proteome</keyword>
<dbReference type="GO" id="GO:0006511">
    <property type="term" value="P:ubiquitin-dependent protein catabolic process"/>
    <property type="evidence" value="ECO:0007669"/>
    <property type="project" value="TreeGrafter"/>
</dbReference>
<dbReference type="Proteomes" id="UP000242474">
    <property type="component" value="Unassembled WGS sequence"/>
</dbReference>
<dbReference type="Gene3D" id="3.10.20.90">
    <property type="entry name" value="Phosphatidylinositol 3-kinase Catalytic Subunit, Chain A, domain 1"/>
    <property type="match status" value="1"/>
</dbReference>
<name>A0A2G5B6I8_COERN</name>
<evidence type="ECO:0000256" key="1">
    <source>
        <dbReference type="SAM" id="MobiDB-lite"/>
    </source>
</evidence>
<dbReference type="InterPro" id="IPR006636">
    <property type="entry name" value="STI1_HS-bd"/>
</dbReference>
<feature type="compositionally biased region" description="Polar residues" evidence="1">
    <location>
        <begin position="292"/>
        <end position="307"/>
    </location>
</feature>
<dbReference type="InterPro" id="IPR015496">
    <property type="entry name" value="Ubiquilin"/>
</dbReference>
<feature type="domain" description="Ubiquitin-like" evidence="3">
    <location>
        <begin position="2"/>
        <end position="73"/>
    </location>
</feature>
<gene>
    <name evidence="4" type="ORF">COEREDRAFT_82649</name>
</gene>
<dbReference type="InterPro" id="IPR029071">
    <property type="entry name" value="Ubiquitin-like_domsf"/>
</dbReference>
<dbReference type="EMBL" id="KZ303515">
    <property type="protein sequence ID" value="PIA14625.1"/>
    <property type="molecule type" value="Genomic_DNA"/>
</dbReference>
<dbReference type="Pfam" id="PF00627">
    <property type="entry name" value="UBA"/>
    <property type="match status" value="1"/>
</dbReference>
<feature type="region of interest" description="Disordered" evidence="1">
    <location>
        <begin position="234"/>
        <end position="308"/>
    </location>
</feature>
<dbReference type="OrthoDB" id="267397at2759"/>
<dbReference type="Pfam" id="PF00240">
    <property type="entry name" value="ubiquitin"/>
    <property type="match status" value="1"/>
</dbReference>
<evidence type="ECO:0000259" key="2">
    <source>
        <dbReference type="PROSITE" id="PS50030"/>
    </source>
</evidence>
<sequence length="355" mass="38179">MISVKIKASGDNKLELKVDLENETVLQVKEKIAKELKDTPVSSQRLIYSGKILKDADKLAVYKVQDGNTIHMVKSGAKKPASSAAPSGAAISDSSVATTGESQQQNQSSSPQQTGGAAGMPDMASMLRGMGGMEGMGGMGGMGSMGGMGGMDDMAGGMSPQMLEQMYSNPMVQQMMNQLYSNPELMRSMIENNPMLRERMTPEMRQMLANPEFLRMATNPEFIRASTQMQSAMRNMQGGGSSGNNSGQMYNPWATNPQNSSAADGTNAPASSQQSQPNPFAALLGGNMGMPSFQQNQQPSNEINQQPPEERYRTELQQLREMGFLDESQNIRALSATGGNVNAAIEYLIYSQPGQ</sequence>
<accession>A0A2G5B6I8</accession>
<feature type="compositionally biased region" description="Low complexity" evidence="1">
    <location>
        <begin position="78"/>
        <end position="95"/>
    </location>
</feature>
<dbReference type="InterPro" id="IPR000626">
    <property type="entry name" value="Ubiquitin-like_dom"/>
</dbReference>
<evidence type="ECO:0008006" key="6">
    <source>
        <dbReference type="Google" id="ProtNLM"/>
    </source>
</evidence>
<evidence type="ECO:0000313" key="4">
    <source>
        <dbReference type="EMBL" id="PIA14625.1"/>
    </source>
</evidence>
<dbReference type="InterPro" id="IPR009060">
    <property type="entry name" value="UBA-like_sf"/>
</dbReference>
<dbReference type="FunFam" id="1.10.8.10:FF:000079">
    <property type="entry name" value="Ubiquitin family protein"/>
    <property type="match status" value="1"/>
</dbReference>
<dbReference type="SMART" id="SM00165">
    <property type="entry name" value="UBA"/>
    <property type="match status" value="1"/>
</dbReference>
<protein>
    <recommendedName>
        <fullName evidence="6">Ubiquitin-domain-containing protein</fullName>
    </recommendedName>
</protein>
<dbReference type="Gene3D" id="1.10.8.10">
    <property type="entry name" value="DNA helicase RuvA subunit, C-terminal domain"/>
    <property type="match status" value="1"/>
</dbReference>
<feature type="domain" description="UBA" evidence="2">
    <location>
        <begin position="307"/>
        <end position="351"/>
    </location>
</feature>
<dbReference type="PROSITE" id="PS50053">
    <property type="entry name" value="UBIQUITIN_2"/>
    <property type="match status" value="1"/>
</dbReference>
<dbReference type="GO" id="GO:0031593">
    <property type="term" value="F:polyubiquitin modification-dependent protein binding"/>
    <property type="evidence" value="ECO:0007669"/>
    <property type="project" value="TreeGrafter"/>
</dbReference>
<organism evidence="4 5">
    <name type="scientific">Coemansia reversa (strain ATCC 12441 / NRRL 1564)</name>
    <dbReference type="NCBI Taxonomy" id="763665"/>
    <lineage>
        <taxon>Eukaryota</taxon>
        <taxon>Fungi</taxon>
        <taxon>Fungi incertae sedis</taxon>
        <taxon>Zoopagomycota</taxon>
        <taxon>Kickxellomycotina</taxon>
        <taxon>Kickxellomycetes</taxon>
        <taxon>Kickxellales</taxon>
        <taxon>Kickxellaceae</taxon>
        <taxon>Coemansia</taxon>
    </lineage>
</organism>
<feature type="compositionally biased region" description="Low complexity" evidence="1">
    <location>
        <begin position="102"/>
        <end position="113"/>
    </location>
</feature>
<dbReference type="PANTHER" id="PTHR10677">
    <property type="entry name" value="UBIQUILIN"/>
    <property type="match status" value="1"/>
</dbReference>
<dbReference type="PROSITE" id="PS50030">
    <property type="entry name" value="UBA"/>
    <property type="match status" value="1"/>
</dbReference>
<evidence type="ECO:0000259" key="3">
    <source>
        <dbReference type="PROSITE" id="PS50053"/>
    </source>
</evidence>
<feature type="compositionally biased region" description="Polar residues" evidence="1">
    <location>
        <begin position="253"/>
        <end position="278"/>
    </location>
</feature>
<dbReference type="CDD" id="cd16106">
    <property type="entry name" value="Ubl_Dsk2p_like"/>
    <property type="match status" value="1"/>
</dbReference>
<dbReference type="SMART" id="SM00213">
    <property type="entry name" value="UBQ"/>
    <property type="match status" value="1"/>
</dbReference>